<dbReference type="PANTHER" id="PTHR33164">
    <property type="entry name" value="TRANSCRIPTIONAL REGULATOR, MARR FAMILY"/>
    <property type="match status" value="1"/>
</dbReference>
<dbReference type="PANTHER" id="PTHR33164:SF99">
    <property type="entry name" value="MARR FAMILY REGULATORY PROTEIN"/>
    <property type="match status" value="1"/>
</dbReference>
<dbReference type="InterPro" id="IPR039422">
    <property type="entry name" value="MarR/SlyA-like"/>
</dbReference>
<dbReference type="SUPFAM" id="SSF46785">
    <property type="entry name" value="Winged helix' DNA-binding domain"/>
    <property type="match status" value="1"/>
</dbReference>
<dbReference type="InterPro" id="IPR000835">
    <property type="entry name" value="HTH_MarR-typ"/>
</dbReference>
<protein>
    <recommendedName>
        <fullName evidence="1">HTH marR-type domain-containing protein</fullName>
    </recommendedName>
</protein>
<proteinExistence type="predicted"/>
<dbReference type="RefSeq" id="WP_204912571.1">
    <property type="nucleotide sequence ID" value="NZ_BAAAYR010000001.1"/>
</dbReference>
<organism evidence="2 3">
    <name type="scientific">Microlunatus spumicola</name>
    <dbReference type="NCBI Taxonomy" id="81499"/>
    <lineage>
        <taxon>Bacteria</taxon>
        <taxon>Bacillati</taxon>
        <taxon>Actinomycetota</taxon>
        <taxon>Actinomycetes</taxon>
        <taxon>Propionibacteriales</taxon>
        <taxon>Propionibacteriaceae</taxon>
        <taxon>Microlunatus</taxon>
    </lineage>
</organism>
<dbReference type="SMART" id="SM00347">
    <property type="entry name" value="HTH_MARR"/>
    <property type="match status" value="1"/>
</dbReference>
<dbReference type="EMBL" id="BAAAYR010000001">
    <property type="protein sequence ID" value="GAA3551380.1"/>
    <property type="molecule type" value="Genomic_DNA"/>
</dbReference>
<dbReference type="PRINTS" id="PR00598">
    <property type="entry name" value="HTHMARR"/>
</dbReference>
<dbReference type="InterPro" id="IPR036390">
    <property type="entry name" value="WH_DNA-bd_sf"/>
</dbReference>
<name>A0ABP6WII6_9ACTN</name>
<reference evidence="3" key="1">
    <citation type="journal article" date="2019" name="Int. J. Syst. Evol. Microbiol.">
        <title>The Global Catalogue of Microorganisms (GCM) 10K type strain sequencing project: providing services to taxonomists for standard genome sequencing and annotation.</title>
        <authorList>
            <consortium name="The Broad Institute Genomics Platform"/>
            <consortium name="The Broad Institute Genome Sequencing Center for Infectious Disease"/>
            <person name="Wu L."/>
            <person name="Ma J."/>
        </authorList>
    </citation>
    <scope>NUCLEOTIDE SEQUENCE [LARGE SCALE GENOMIC DNA]</scope>
    <source>
        <strain evidence="3">JCM 16540</strain>
    </source>
</reference>
<dbReference type="InterPro" id="IPR036388">
    <property type="entry name" value="WH-like_DNA-bd_sf"/>
</dbReference>
<sequence>MLYPTDERVVDDLAILARTEEPAGPEDPTMSEALHNLRALIMAAERYRVNAAASVGLGTTESQAISSLAVHGPRGQSDLARDLSLTSSAATALVDRLERHGVAERTRHPSDRRRMLIRLTRRGEELATAGQQTLLASLHMVPAADLPFVSTWLGSIARDLHARTR</sequence>
<keyword evidence="3" id="KW-1185">Reference proteome</keyword>
<comment type="caution">
    <text evidence="2">The sequence shown here is derived from an EMBL/GenBank/DDBJ whole genome shotgun (WGS) entry which is preliminary data.</text>
</comment>
<feature type="domain" description="HTH marR-type" evidence="1">
    <location>
        <begin position="30"/>
        <end position="158"/>
    </location>
</feature>
<evidence type="ECO:0000313" key="3">
    <source>
        <dbReference type="Proteomes" id="UP001500767"/>
    </source>
</evidence>
<dbReference type="PROSITE" id="PS50995">
    <property type="entry name" value="HTH_MARR_2"/>
    <property type="match status" value="1"/>
</dbReference>
<dbReference type="Gene3D" id="1.10.10.10">
    <property type="entry name" value="Winged helix-like DNA-binding domain superfamily/Winged helix DNA-binding domain"/>
    <property type="match status" value="1"/>
</dbReference>
<evidence type="ECO:0000313" key="2">
    <source>
        <dbReference type="EMBL" id="GAA3551380.1"/>
    </source>
</evidence>
<evidence type="ECO:0000259" key="1">
    <source>
        <dbReference type="PROSITE" id="PS50995"/>
    </source>
</evidence>
<dbReference type="Pfam" id="PF01047">
    <property type="entry name" value="MarR"/>
    <property type="match status" value="1"/>
</dbReference>
<dbReference type="Proteomes" id="UP001500767">
    <property type="component" value="Unassembled WGS sequence"/>
</dbReference>
<accession>A0ABP6WII6</accession>
<gene>
    <name evidence="2" type="ORF">GCM10022197_02880</name>
</gene>